<gene>
    <name evidence="7" type="primary">pdcd6</name>
</gene>
<keyword evidence="3" id="KW-0677">Repeat</keyword>
<dbReference type="GO" id="GO:0005509">
    <property type="term" value="F:calcium ion binding"/>
    <property type="evidence" value="ECO:0007669"/>
    <property type="project" value="InterPro"/>
</dbReference>
<dbReference type="Gene3D" id="1.10.238.10">
    <property type="entry name" value="EF-hand"/>
    <property type="match status" value="1"/>
</dbReference>
<feature type="domain" description="EF-hand" evidence="6">
    <location>
        <begin position="17"/>
        <end position="52"/>
    </location>
</feature>
<keyword evidence="8" id="KW-1185">Reference proteome</keyword>
<protein>
    <recommendedName>
        <fullName evidence="6">EF-hand domain-containing protein</fullName>
    </recommendedName>
</protein>
<dbReference type="InterPro" id="IPR051426">
    <property type="entry name" value="Peflin/Sorcin_CaBP"/>
</dbReference>
<dbReference type="InParanoid" id="A0A672L8M7"/>
<dbReference type="GO" id="GO:0012507">
    <property type="term" value="C:ER to Golgi transport vesicle membrane"/>
    <property type="evidence" value="ECO:0007669"/>
    <property type="project" value="UniProtKB-SubCell"/>
</dbReference>
<evidence type="ECO:0000256" key="3">
    <source>
        <dbReference type="ARBA" id="ARBA00022737"/>
    </source>
</evidence>
<reference evidence="7" key="1">
    <citation type="submission" date="2025-08" db="UniProtKB">
        <authorList>
            <consortium name="Ensembl"/>
        </authorList>
    </citation>
    <scope>IDENTIFICATION</scope>
</reference>
<dbReference type="InterPro" id="IPR018247">
    <property type="entry name" value="EF_Hand_1_Ca_BS"/>
</dbReference>
<keyword evidence="1" id="KW-0963">Cytoplasm</keyword>
<dbReference type="Proteomes" id="UP000472262">
    <property type="component" value="Unassembled WGS sequence"/>
</dbReference>
<evidence type="ECO:0000259" key="6">
    <source>
        <dbReference type="PROSITE" id="PS50222"/>
    </source>
</evidence>
<dbReference type="PROSITE" id="PS00018">
    <property type="entry name" value="EF_HAND_1"/>
    <property type="match status" value="2"/>
</dbReference>
<evidence type="ECO:0000313" key="7">
    <source>
        <dbReference type="Ensembl" id="ENSSGRP00000020707.1"/>
    </source>
</evidence>
<dbReference type="InterPro" id="IPR011992">
    <property type="entry name" value="EF-hand-dom_pair"/>
</dbReference>
<reference evidence="7" key="2">
    <citation type="submission" date="2025-09" db="UniProtKB">
        <authorList>
            <consortium name="Ensembl"/>
        </authorList>
    </citation>
    <scope>IDENTIFICATION</scope>
</reference>
<accession>A0A672L8M7</accession>
<evidence type="ECO:0000256" key="4">
    <source>
        <dbReference type="ARBA" id="ARBA00022837"/>
    </source>
</evidence>
<dbReference type="PANTHER" id="PTHR46212:SF9">
    <property type="entry name" value="PROGRAMMED CELL DEATH PROTEIN 6"/>
    <property type="match status" value="1"/>
</dbReference>
<dbReference type="FunCoup" id="A0A672L8M7">
    <property type="interactions" value="2045"/>
</dbReference>
<keyword evidence="4" id="KW-0106">Calcium</keyword>
<dbReference type="AlphaFoldDB" id="A0A672L8M7"/>
<name>A0A672L8M7_SINGR</name>
<proteinExistence type="predicted"/>
<dbReference type="SMART" id="SM00054">
    <property type="entry name" value="EFh"/>
    <property type="match status" value="4"/>
</dbReference>
<organism evidence="7 8">
    <name type="scientific">Sinocyclocheilus grahami</name>
    <name type="common">Dianchi golden-line fish</name>
    <name type="synonym">Barbus grahami</name>
    <dbReference type="NCBI Taxonomy" id="75366"/>
    <lineage>
        <taxon>Eukaryota</taxon>
        <taxon>Metazoa</taxon>
        <taxon>Chordata</taxon>
        <taxon>Craniata</taxon>
        <taxon>Vertebrata</taxon>
        <taxon>Euteleostomi</taxon>
        <taxon>Actinopterygii</taxon>
        <taxon>Neopterygii</taxon>
        <taxon>Teleostei</taxon>
        <taxon>Ostariophysi</taxon>
        <taxon>Cypriniformes</taxon>
        <taxon>Cyprinidae</taxon>
        <taxon>Cyprininae</taxon>
        <taxon>Sinocyclocheilus</taxon>
    </lineage>
</organism>
<evidence type="ECO:0000256" key="5">
    <source>
        <dbReference type="ARBA" id="ARBA00049643"/>
    </source>
</evidence>
<dbReference type="Ensembl" id="ENSSGRT00000022362.1">
    <property type="protein sequence ID" value="ENSSGRP00000020707.1"/>
    <property type="gene ID" value="ENSSGRG00000012434.1"/>
</dbReference>
<feature type="domain" description="EF-hand" evidence="6">
    <location>
        <begin position="84"/>
        <end position="119"/>
    </location>
</feature>
<dbReference type="SUPFAM" id="SSF47473">
    <property type="entry name" value="EF-hand"/>
    <property type="match status" value="1"/>
</dbReference>
<dbReference type="PROSITE" id="PS50222">
    <property type="entry name" value="EF_HAND_2"/>
    <property type="match status" value="2"/>
</dbReference>
<evidence type="ECO:0000256" key="2">
    <source>
        <dbReference type="ARBA" id="ARBA00022723"/>
    </source>
</evidence>
<dbReference type="InterPro" id="IPR002048">
    <property type="entry name" value="EF_hand_dom"/>
</dbReference>
<dbReference type="GO" id="GO:0048306">
    <property type="term" value="F:calcium-dependent protein binding"/>
    <property type="evidence" value="ECO:0007669"/>
    <property type="project" value="UniProtKB-ARBA"/>
</dbReference>
<dbReference type="Pfam" id="PF13499">
    <property type="entry name" value="EF-hand_7"/>
    <property type="match status" value="2"/>
</dbReference>
<dbReference type="PANTHER" id="PTHR46212">
    <property type="entry name" value="PEFLIN"/>
    <property type="match status" value="1"/>
</dbReference>
<dbReference type="OMA" id="YICDWEQ"/>
<evidence type="ECO:0000256" key="1">
    <source>
        <dbReference type="ARBA" id="ARBA00022490"/>
    </source>
</evidence>
<keyword evidence="2" id="KW-0479">Metal-binding</keyword>
<evidence type="ECO:0000313" key="8">
    <source>
        <dbReference type="Proteomes" id="UP000472262"/>
    </source>
</evidence>
<comment type="subcellular location">
    <subcellularLocation>
        <location evidence="5">Cytoplasmic vesicle</location>
        <location evidence="5">COPII-coated vesicle membrane</location>
    </subcellularLocation>
</comment>
<sequence length="174" mass="20489">MAYHNQYRPPHYNSAPPDQGFLWNIFQRVDKDRSGAISDTELQQALSNGTWTPFNPVTVRSIISMFDRENKGGVNFNEFAGVWKYISDWQNIFRTYDKDNSGFIDKNELKQALTGFGEFVIIVIFYDSQNHRQCCLFLFFNPLLTDVFRRYDTDQDGWIQVSYEQYLSMVFNVV</sequence>